<protein>
    <submittedName>
        <fullName evidence="1">Uncharacterized protein</fullName>
    </submittedName>
</protein>
<comment type="caution">
    <text evidence="1">The sequence shown here is derived from an EMBL/GenBank/DDBJ whole genome shotgun (WGS) entry which is preliminary data.</text>
</comment>
<name>A0ACB8ZXG5_ARCLA</name>
<reference evidence="2" key="1">
    <citation type="journal article" date="2022" name="Mol. Ecol. Resour.">
        <title>The genomes of chicory, endive, great burdock and yacon provide insights into Asteraceae palaeo-polyploidization history and plant inulin production.</title>
        <authorList>
            <person name="Fan W."/>
            <person name="Wang S."/>
            <person name="Wang H."/>
            <person name="Wang A."/>
            <person name="Jiang F."/>
            <person name="Liu H."/>
            <person name="Zhao H."/>
            <person name="Xu D."/>
            <person name="Zhang Y."/>
        </authorList>
    </citation>
    <scope>NUCLEOTIDE SEQUENCE [LARGE SCALE GENOMIC DNA]</scope>
    <source>
        <strain evidence="2">cv. Niubang</strain>
    </source>
</reference>
<organism evidence="1 2">
    <name type="scientific">Arctium lappa</name>
    <name type="common">Greater burdock</name>
    <name type="synonym">Lappa major</name>
    <dbReference type="NCBI Taxonomy" id="4217"/>
    <lineage>
        <taxon>Eukaryota</taxon>
        <taxon>Viridiplantae</taxon>
        <taxon>Streptophyta</taxon>
        <taxon>Embryophyta</taxon>
        <taxon>Tracheophyta</taxon>
        <taxon>Spermatophyta</taxon>
        <taxon>Magnoliopsida</taxon>
        <taxon>eudicotyledons</taxon>
        <taxon>Gunneridae</taxon>
        <taxon>Pentapetalae</taxon>
        <taxon>asterids</taxon>
        <taxon>campanulids</taxon>
        <taxon>Asterales</taxon>
        <taxon>Asteraceae</taxon>
        <taxon>Carduoideae</taxon>
        <taxon>Cardueae</taxon>
        <taxon>Arctiinae</taxon>
        <taxon>Arctium</taxon>
    </lineage>
</organism>
<gene>
    <name evidence="1" type="ORF">L6452_27983</name>
</gene>
<accession>A0ACB8ZXG5</accession>
<dbReference type="Proteomes" id="UP001055879">
    <property type="component" value="Linkage Group LG09"/>
</dbReference>
<evidence type="ECO:0000313" key="2">
    <source>
        <dbReference type="Proteomes" id="UP001055879"/>
    </source>
</evidence>
<keyword evidence="2" id="KW-1185">Reference proteome</keyword>
<reference evidence="1 2" key="2">
    <citation type="journal article" date="2022" name="Mol. Ecol. Resour.">
        <title>The genomes of chicory, endive, great burdock and yacon provide insights into Asteraceae paleo-polyploidization history and plant inulin production.</title>
        <authorList>
            <person name="Fan W."/>
            <person name="Wang S."/>
            <person name="Wang H."/>
            <person name="Wang A."/>
            <person name="Jiang F."/>
            <person name="Liu H."/>
            <person name="Zhao H."/>
            <person name="Xu D."/>
            <person name="Zhang Y."/>
        </authorList>
    </citation>
    <scope>NUCLEOTIDE SEQUENCE [LARGE SCALE GENOMIC DNA]</scope>
    <source>
        <strain evidence="2">cv. Niubang</strain>
    </source>
</reference>
<dbReference type="EMBL" id="CM042055">
    <property type="protein sequence ID" value="KAI3702252.1"/>
    <property type="molecule type" value="Genomic_DNA"/>
</dbReference>
<sequence length="90" mass="10270">MFIAFRKVTSRLGHLDGHHAHCGMISHFACSFLLESMMYGQPSGINDNSSTDMLREAPWFNIWSSMTCVLSCVKMKFLEEKDIMLARLIP</sequence>
<proteinExistence type="predicted"/>
<evidence type="ECO:0000313" key="1">
    <source>
        <dbReference type="EMBL" id="KAI3702252.1"/>
    </source>
</evidence>